<reference evidence="5 6" key="1">
    <citation type="submission" date="2017-12" db="EMBL/GenBank/DDBJ databases">
        <title>Sequencing the genomes of 1000 Actinobacteria strains.</title>
        <authorList>
            <person name="Klenk H.-P."/>
        </authorList>
    </citation>
    <scope>NUCLEOTIDE SEQUENCE [LARGE SCALE GENOMIC DNA]</scope>
    <source>
        <strain evidence="5 6">DSM 12806</strain>
    </source>
</reference>
<dbReference type="SUPFAM" id="SSF53756">
    <property type="entry name" value="UDP-Glycosyltransferase/glycogen phosphorylase"/>
    <property type="match status" value="1"/>
</dbReference>
<dbReference type="Proteomes" id="UP000233781">
    <property type="component" value="Unassembled WGS sequence"/>
</dbReference>
<accession>A0A2N3YJQ4</accession>
<dbReference type="CDD" id="cd03809">
    <property type="entry name" value="GT4_MtfB-like"/>
    <property type="match status" value="1"/>
</dbReference>
<dbReference type="InterPro" id="IPR028098">
    <property type="entry name" value="Glyco_trans_4-like_N"/>
</dbReference>
<evidence type="ECO:0000259" key="3">
    <source>
        <dbReference type="Pfam" id="PF00534"/>
    </source>
</evidence>
<dbReference type="EMBL" id="PJNE01000001">
    <property type="protein sequence ID" value="PKW27087.1"/>
    <property type="molecule type" value="Genomic_DNA"/>
</dbReference>
<dbReference type="RefSeq" id="WP_211283999.1">
    <property type="nucleotide sequence ID" value="NZ_PJNE01000001.1"/>
</dbReference>
<gene>
    <name evidence="5" type="ORF">ATL31_1922</name>
</gene>
<dbReference type="GO" id="GO:0016757">
    <property type="term" value="F:glycosyltransferase activity"/>
    <property type="evidence" value="ECO:0007669"/>
    <property type="project" value="UniProtKB-KW"/>
</dbReference>
<dbReference type="AlphaFoldDB" id="A0A2N3YJQ4"/>
<keyword evidence="2 5" id="KW-0808">Transferase</keyword>
<dbReference type="Pfam" id="PF00534">
    <property type="entry name" value="Glycos_transf_1"/>
    <property type="match status" value="1"/>
</dbReference>
<evidence type="ECO:0000259" key="4">
    <source>
        <dbReference type="Pfam" id="PF13579"/>
    </source>
</evidence>
<sequence length="351" mass="36862">MTARTGLVWDARWEVVSGIGRFSREVRTRLAIPTLEAGGAAPVSPRGLLDLELAALRERRGGRAHPPRALVCPGFMAPLAWPAPTAVVVHDLMHRDVPGEAGRARRAYLDTVVRRSVRAAAVVLTVSDHSRDRILEWSGVAADRVVTVGNGVGPAFTPQGPRRAEDRPYLLYVGNHKPHKNLPRMLEAFARVPGRPLLLLSGDPAPAVDGPARALGVAGRLRFLGRPDDGALAAAYRGAAATLVLSTHEGFGLPALESMACATPVLASPVTSLPEVVGDAGLLADPLDVGSMTEGMTRLLTDDTLRARLATAGAARAAAFTWERVAARVADAVAAHLGAAPPGGWPDVPHP</sequence>
<proteinExistence type="predicted"/>
<organism evidence="5 6">
    <name type="scientific">Phycicoccus duodecadis</name>
    <dbReference type="NCBI Taxonomy" id="173053"/>
    <lineage>
        <taxon>Bacteria</taxon>
        <taxon>Bacillati</taxon>
        <taxon>Actinomycetota</taxon>
        <taxon>Actinomycetes</taxon>
        <taxon>Micrococcales</taxon>
        <taxon>Intrasporangiaceae</taxon>
        <taxon>Phycicoccus</taxon>
    </lineage>
</organism>
<keyword evidence="1" id="KW-0328">Glycosyltransferase</keyword>
<evidence type="ECO:0000313" key="6">
    <source>
        <dbReference type="Proteomes" id="UP000233781"/>
    </source>
</evidence>
<evidence type="ECO:0000313" key="5">
    <source>
        <dbReference type="EMBL" id="PKW27087.1"/>
    </source>
</evidence>
<evidence type="ECO:0000256" key="2">
    <source>
        <dbReference type="ARBA" id="ARBA00022679"/>
    </source>
</evidence>
<dbReference type="PANTHER" id="PTHR46401">
    <property type="entry name" value="GLYCOSYLTRANSFERASE WBBK-RELATED"/>
    <property type="match status" value="1"/>
</dbReference>
<dbReference type="InterPro" id="IPR001296">
    <property type="entry name" value="Glyco_trans_1"/>
</dbReference>
<feature type="domain" description="Glycosyl transferase family 1" evidence="3">
    <location>
        <begin position="161"/>
        <end position="314"/>
    </location>
</feature>
<dbReference type="PANTHER" id="PTHR46401:SF2">
    <property type="entry name" value="GLYCOSYLTRANSFERASE WBBK-RELATED"/>
    <property type="match status" value="1"/>
</dbReference>
<protein>
    <submittedName>
        <fullName evidence="5">Glycosyltransferase involved in cell wall biosynthesis</fullName>
    </submittedName>
</protein>
<evidence type="ECO:0000256" key="1">
    <source>
        <dbReference type="ARBA" id="ARBA00022676"/>
    </source>
</evidence>
<keyword evidence="6" id="KW-1185">Reference proteome</keyword>
<name>A0A2N3YJQ4_9MICO</name>
<dbReference type="Pfam" id="PF13579">
    <property type="entry name" value="Glyco_trans_4_4"/>
    <property type="match status" value="1"/>
</dbReference>
<dbReference type="GO" id="GO:0009103">
    <property type="term" value="P:lipopolysaccharide biosynthetic process"/>
    <property type="evidence" value="ECO:0007669"/>
    <property type="project" value="TreeGrafter"/>
</dbReference>
<feature type="domain" description="Glycosyltransferase subfamily 4-like N-terminal" evidence="4">
    <location>
        <begin position="44"/>
        <end position="151"/>
    </location>
</feature>
<comment type="caution">
    <text evidence="5">The sequence shown here is derived from an EMBL/GenBank/DDBJ whole genome shotgun (WGS) entry which is preliminary data.</text>
</comment>
<dbReference type="Gene3D" id="3.40.50.2000">
    <property type="entry name" value="Glycogen Phosphorylase B"/>
    <property type="match status" value="2"/>
</dbReference>